<evidence type="ECO:0000256" key="1">
    <source>
        <dbReference type="ARBA" id="ARBA00007626"/>
    </source>
</evidence>
<proteinExistence type="inferred from homology"/>
<organism evidence="4 5">
    <name type="scientific">Stylosanthes scabra</name>
    <dbReference type="NCBI Taxonomy" id="79078"/>
    <lineage>
        <taxon>Eukaryota</taxon>
        <taxon>Viridiplantae</taxon>
        <taxon>Streptophyta</taxon>
        <taxon>Embryophyta</taxon>
        <taxon>Tracheophyta</taxon>
        <taxon>Spermatophyta</taxon>
        <taxon>Magnoliopsida</taxon>
        <taxon>eudicotyledons</taxon>
        <taxon>Gunneridae</taxon>
        <taxon>Pentapetalae</taxon>
        <taxon>rosids</taxon>
        <taxon>fabids</taxon>
        <taxon>Fabales</taxon>
        <taxon>Fabaceae</taxon>
        <taxon>Papilionoideae</taxon>
        <taxon>50 kb inversion clade</taxon>
        <taxon>dalbergioids sensu lato</taxon>
        <taxon>Dalbergieae</taxon>
        <taxon>Pterocarpus clade</taxon>
        <taxon>Stylosanthes</taxon>
    </lineage>
</organism>
<sequence>MLLQHSLSLQNPNTPHILSSSLSYSSPTLHFPSFFNPSSTFPHVQLTSPRTLSLTCATSNTQSSGTLGYKRRPVEAWKAICKRISLIEKPEVDSSTVLNEWENKGKWIKKLDVSRVIKDLRKFNKHRRALEVYDWMDRRPERFRITPSDIAIQLDLIAKVHGVTSAEAFFLRLPNKEKNKRTYGALLNVYVHFQLKEKAESLFDTMKSKGFAIESLTFNVMMTLYMNFKDYDKVDMLVSEMAKNNIKLDAYSYNIWLSSCGSRGSVEKMEQLFDQMTKDPNVAPNCSTFTTMATAYIKMNLFEKAEECIRNAESKIEGRDRIPYHYVLSLYGSIGKKDDVYRVWNNYKLSFPSIPNLGYHSIISSLVRMDDIEGAENLYEQWVSAKSFYDPRIGNLLLGWYVKNGYTDKAISFFDRMKEDGVVPNPSTWEVLSMLHIADKRVTEALSCLKEAFVANGSKSWRPNVTNLDAFFKLCEEQGDTASADDLTELLKKSEFGKDEVYASIIGLSDGTIGKGEFSSKIDAVDKTDVVRCGYGHSFAVKVNCDATFLERDHLADFGCVVLDSMEALAVVGEVLCKMDFLIKQEASAVNREDSDLLLKISEVLIQRTANGSADYLAKTAARNSQVTAWGGRLKILLGGR</sequence>
<dbReference type="PANTHER" id="PTHR45717:SF3">
    <property type="entry name" value="OS04G0544400 PROTEIN"/>
    <property type="match status" value="1"/>
</dbReference>
<dbReference type="PROSITE" id="PS51375">
    <property type="entry name" value="PPR"/>
    <property type="match status" value="3"/>
</dbReference>
<dbReference type="Pfam" id="PF01535">
    <property type="entry name" value="PPR"/>
    <property type="match status" value="3"/>
</dbReference>
<comment type="similarity">
    <text evidence="1">Belongs to the PPR family. P subfamily.</text>
</comment>
<dbReference type="Gene3D" id="1.25.40.10">
    <property type="entry name" value="Tetratricopeptide repeat domain"/>
    <property type="match status" value="3"/>
</dbReference>
<dbReference type="InterPro" id="IPR002885">
    <property type="entry name" value="PPR_rpt"/>
</dbReference>
<keyword evidence="2" id="KW-0677">Repeat</keyword>
<evidence type="ECO:0000256" key="3">
    <source>
        <dbReference type="PROSITE-ProRule" id="PRU00708"/>
    </source>
</evidence>
<dbReference type="PANTHER" id="PTHR45717">
    <property type="entry name" value="OS12G0527900 PROTEIN"/>
    <property type="match status" value="1"/>
</dbReference>
<accession>A0ABU6W9V6</accession>
<protein>
    <recommendedName>
        <fullName evidence="6">Pentatricopeptide repeat-containing protein</fullName>
    </recommendedName>
</protein>
<dbReference type="NCBIfam" id="TIGR00756">
    <property type="entry name" value="PPR"/>
    <property type="match status" value="2"/>
</dbReference>
<feature type="repeat" description="PPR" evidence="3">
    <location>
        <begin position="179"/>
        <end position="213"/>
    </location>
</feature>
<keyword evidence="5" id="KW-1185">Reference proteome</keyword>
<dbReference type="Proteomes" id="UP001341840">
    <property type="component" value="Unassembled WGS sequence"/>
</dbReference>
<feature type="repeat" description="PPR" evidence="3">
    <location>
        <begin position="390"/>
        <end position="424"/>
    </location>
</feature>
<dbReference type="SUPFAM" id="SSF48452">
    <property type="entry name" value="TPR-like"/>
    <property type="match status" value="1"/>
</dbReference>
<evidence type="ECO:0000313" key="4">
    <source>
        <dbReference type="EMBL" id="MED6182552.1"/>
    </source>
</evidence>
<evidence type="ECO:0008006" key="6">
    <source>
        <dbReference type="Google" id="ProtNLM"/>
    </source>
</evidence>
<name>A0ABU6W9V6_9FABA</name>
<comment type="caution">
    <text evidence="4">The sequence shown here is derived from an EMBL/GenBank/DDBJ whole genome shotgun (WGS) entry which is preliminary data.</text>
</comment>
<gene>
    <name evidence="4" type="ORF">PIB30_029416</name>
</gene>
<dbReference type="Pfam" id="PF13041">
    <property type="entry name" value="PPR_2"/>
    <property type="match status" value="2"/>
</dbReference>
<evidence type="ECO:0000256" key="2">
    <source>
        <dbReference type="ARBA" id="ARBA00022737"/>
    </source>
</evidence>
<dbReference type="EMBL" id="JASCZI010181362">
    <property type="protein sequence ID" value="MED6182552.1"/>
    <property type="molecule type" value="Genomic_DNA"/>
</dbReference>
<reference evidence="4 5" key="1">
    <citation type="journal article" date="2023" name="Plants (Basel)">
        <title>Bridging the Gap: Combining Genomics and Transcriptomics Approaches to Understand Stylosanthes scabra, an Orphan Legume from the Brazilian Caatinga.</title>
        <authorList>
            <person name="Ferreira-Neto J.R.C."/>
            <person name="da Silva M.D."/>
            <person name="Binneck E."/>
            <person name="de Melo N.F."/>
            <person name="da Silva R.H."/>
            <person name="de Melo A.L.T.M."/>
            <person name="Pandolfi V."/>
            <person name="Bustamante F.O."/>
            <person name="Brasileiro-Vidal A.C."/>
            <person name="Benko-Iseppon A.M."/>
        </authorList>
    </citation>
    <scope>NUCLEOTIDE SEQUENCE [LARGE SCALE GENOMIC DNA]</scope>
    <source>
        <tissue evidence="4">Leaves</tissue>
    </source>
</reference>
<evidence type="ECO:0000313" key="5">
    <source>
        <dbReference type="Proteomes" id="UP001341840"/>
    </source>
</evidence>
<dbReference type="InterPro" id="IPR011990">
    <property type="entry name" value="TPR-like_helical_dom_sf"/>
</dbReference>
<feature type="repeat" description="PPR" evidence="3">
    <location>
        <begin position="249"/>
        <end position="279"/>
    </location>
</feature>